<dbReference type="OrthoDB" id="9787585at2"/>
<evidence type="ECO:0000256" key="1">
    <source>
        <dbReference type="ARBA" id="ARBA00034923"/>
    </source>
</evidence>
<gene>
    <name evidence="3" type="ORF">FO440_22410</name>
</gene>
<organism evidence="3 4">
    <name type="scientific">Mucilaginibacter corticis</name>
    <dbReference type="NCBI Taxonomy" id="2597670"/>
    <lineage>
        <taxon>Bacteria</taxon>
        <taxon>Pseudomonadati</taxon>
        <taxon>Bacteroidota</taxon>
        <taxon>Sphingobacteriia</taxon>
        <taxon>Sphingobacteriales</taxon>
        <taxon>Sphingobacteriaceae</taxon>
        <taxon>Mucilaginibacter</taxon>
    </lineage>
</organism>
<dbReference type="InterPro" id="IPR011528">
    <property type="entry name" value="NERD"/>
</dbReference>
<dbReference type="Pfam" id="PF08378">
    <property type="entry name" value="NERD"/>
    <property type="match status" value="1"/>
</dbReference>
<dbReference type="Proteomes" id="UP000318733">
    <property type="component" value="Unassembled WGS sequence"/>
</dbReference>
<evidence type="ECO:0000313" key="3">
    <source>
        <dbReference type="EMBL" id="TSJ36583.1"/>
    </source>
</evidence>
<dbReference type="SUPFAM" id="SSF52540">
    <property type="entry name" value="P-loop containing nucleoside triphosphate hydrolases"/>
    <property type="match status" value="1"/>
</dbReference>
<protein>
    <recommendedName>
        <fullName evidence="1">DNA 3'-5' helicase II</fullName>
    </recommendedName>
</protein>
<proteinExistence type="predicted"/>
<dbReference type="GO" id="GO:0000725">
    <property type="term" value="P:recombinational repair"/>
    <property type="evidence" value="ECO:0007669"/>
    <property type="project" value="TreeGrafter"/>
</dbReference>
<keyword evidence="4" id="KW-1185">Reference proteome</keyword>
<sequence length="641" mass="74704">MIINYIWFCLIVSNRLYPTWEQLKDAHNPLTPGEEALLSYLDKYLPKDSNWTKDKPLSAYRGWLIFAQPFLNGSRPDIIIFHPFVGVVIYEVKDWDLNLYSREKDANGRWGKLYGRNGSSSYQVKSPIKQVNHYKEKIIGQLVPAIGERMDKDKKAFGLIKTALYFHKSPEWKAEELFVNPEKDSSYLPILGSDSLMPGNLEKVVPDVNYSNSYFWDIAWNEELLFWFNPPFHYIEQGGPLTLKGNQEKLAMPAVGHHRARGVAGSGKTQALAYRAANLASSGLNVLIISFNITLWHYIKDMIARAPFKFKWDKITFSHFHGFCKDKLNEFGEEWPRSPEPTVFEFPFEYENAIENFFKATVPNSVRQAVAGGDYDKYDAILIDEGQDYHVEWYGMLNELFLTKRDELLVVCDKKQNIYDREMDWIDKRVTRQGLEKFVSPFIDLTVSYRMPQKVAELSNEFSELFNLNQDIKLSKIDILPVLLHSQHIVWLNIRDSEWQDMVYHAFRRLKKAQYSPSDIILLLPSHKHGQDCINLFKEKGIEVNHVFEDNSEARYHPHKKAFWMGDSRLKMSTIHSFKGWELLNIVLYIPLGIPDNPKKLDAIVYTAITRTKENLIVLNSNQRYVGFGEKFPKKWNEQDV</sequence>
<reference evidence="3 4" key="1">
    <citation type="submission" date="2019-07" db="EMBL/GenBank/DDBJ databases">
        <authorList>
            <person name="Huq M.A."/>
        </authorList>
    </citation>
    <scope>NUCLEOTIDE SEQUENCE [LARGE SCALE GENOMIC DNA]</scope>
    <source>
        <strain evidence="3 4">MAH-19</strain>
    </source>
</reference>
<dbReference type="PANTHER" id="PTHR11070">
    <property type="entry name" value="UVRD / RECB / PCRA DNA HELICASE FAMILY MEMBER"/>
    <property type="match status" value="1"/>
</dbReference>
<dbReference type="GO" id="GO:0003677">
    <property type="term" value="F:DNA binding"/>
    <property type="evidence" value="ECO:0007669"/>
    <property type="project" value="InterPro"/>
</dbReference>
<feature type="domain" description="NERD" evidence="2">
    <location>
        <begin position="60"/>
        <end position="147"/>
    </location>
</feature>
<evidence type="ECO:0000313" key="4">
    <source>
        <dbReference type="Proteomes" id="UP000318733"/>
    </source>
</evidence>
<dbReference type="AlphaFoldDB" id="A0A556M9K8"/>
<dbReference type="InterPro" id="IPR027417">
    <property type="entry name" value="P-loop_NTPase"/>
</dbReference>
<accession>A0A556M9K8</accession>
<dbReference type="GO" id="GO:0005524">
    <property type="term" value="F:ATP binding"/>
    <property type="evidence" value="ECO:0007669"/>
    <property type="project" value="InterPro"/>
</dbReference>
<dbReference type="PANTHER" id="PTHR11070:SF2">
    <property type="entry name" value="ATP-DEPENDENT DNA HELICASE SRS2"/>
    <property type="match status" value="1"/>
</dbReference>
<dbReference type="InterPro" id="IPR000212">
    <property type="entry name" value="DNA_helicase_UvrD/REP"/>
</dbReference>
<dbReference type="EMBL" id="VLPK01000006">
    <property type="protein sequence ID" value="TSJ36583.1"/>
    <property type="molecule type" value="Genomic_DNA"/>
</dbReference>
<name>A0A556M9K8_9SPHI</name>
<comment type="caution">
    <text evidence="3">The sequence shown here is derived from an EMBL/GenBank/DDBJ whole genome shotgun (WGS) entry which is preliminary data.</text>
</comment>
<evidence type="ECO:0000259" key="2">
    <source>
        <dbReference type="Pfam" id="PF08378"/>
    </source>
</evidence>
<dbReference type="Gene3D" id="3.40.50.300">
    <property type="entry name" value="P-loop containing nucleotide triphosphate hydrolases"/>
    <property type="match status" value="2"/>
</dbReference>
<dbReference type="GO" id="GO:0043138">
    <property type="term" value="F:3'-5' DNA helicase activity"/>
    <property type="evidence" value="ECO:0007669"/>
    <property type="project" value="TreeGrafter"/>
</dbReference>